<dbReference type="InterPro" id="IPR003594">
    <property type="entry name" value="HATPase_dom"/>
</dbReference>
<evidence type="ECO:0000259" key="11">
    <source>
        <dbReference type="PROSITE" id="PS50110"/>
    </source>
</evidence>
<keyword evidence="3 9" id="KW-0597">Phosphoprotein</keyword>
<accession>A0ABP8H422</accession>
<dbReference type="SMART" id="SM00448">
    <property type="entry name" value="REC"/>
    <property type="match status" value="1"/>
</dbReference>
<evidence type="ECO:0000313" key="14">
    <source>
        <dbReference type="Proteomes" id="UP001501725"/>
    </source>
</evidence>
<dbReference type="SMART" id="SM00091">
    <property type="entry name" value="PAS"/>
    <property type="match status" value="1"/>
</dbReference>
<evidence type="ECO:0000259" key="12">
    <source>
        <dbReference type="PROSITE" id="PS50112"/>
    </source>
</evidence>
<dbReference type="CDD" id="cd00082">
    <property type="entry name" value="HisKA"/>
    <property type="match status" value="1"/>
</dbReference>
<organism evidence="13 14">
    <name type="scientific">Flaviaesturariibacter amylovorans</name>
    <dbReference type="NCBI Taxonomy" id="1084520"/>
    <lineage>
        <taxon>Bacteria</taxon>
        <taxon>Pseudomonadati</taxon>
        <taxon>Bacteroidota</taxon>
        <taxon>Chitinophagia</taxon>
        <taxon>Chitinophagales</taxon>
        <taxon>Chitinophagaceae</taxon>
        <taxon>Flaviaestuariibacter</taxon>
    </lineage>
</organism>
<keyword evidence="6" id="KW-0418">Kinase</keyword>
<feature type="domain" description="PAS" evidence="12">
    <location>
        <begin position="140"/>
        <end position="211"/>
    </location>
</feature>
<dbReference type="InterPro" id="IPR003661">
    <property type="entry name" value="HisK_dim/P_dom"/>
</dbReference>
<dbReference type="InterPro" id="IPR035965">
    <property type="entry name" value="PAS-like_dom_sf"/>
</dbReference>
<dbReference type="Pfam" id="PF00512">
    <property type="entry name" value="HisKA"/>
    <property type="match status" value="1"/>
</dbReference>
<evidence type="ECO:0000256" key="2">
    <source>
        <dbReference type="ARBA" id="ARBA00012438"/>
    </source>
</evidence>
<dbReference type="InterPro" id="IPR004358">
    <property type="entry name" value="Sig_transdc_His_kin-like_C"/>
</dbReference>
<dbReference type="PROSITE" id="PS50112">
    <property type="entry name" value="PAS"/>
    <property type="match status" value="1"/>
</dbReference>
<dbReference type="SUPFAM" id="SSF55785">
    <property type="entry name" value="PYP-like sensor domain (PAS domain)"/>
    <property type="match status" value="1"/>
</dbReference>
<keyword evidence="14" id="KW-1185">Reference proteome</keyword>
<dbReference type="Gene3D" id="3.30.450.20">
    <property type="entry name" value="PAS domain"/>
    <property type="match status" value="1"/>
</dbReference>
<feature type="modified residue" description="4-aspartylphosphate" evidence="9">
    <location>
        <position position="62"/>
    </location>
</feature>
<evidence type="ECO:0000256" key="6">
    <source>
        <dbReference type="ARBA" id="ARBA00022777"/>
    </source>
</evidence>
<keyword evidence="7" id="KW-0067">ATP-binding</keyword>
<name>A0ABP8H422_9BACT</name>
<dbReference type="Pfam" id="PF02518">
    <property type="entry name" value="HATPase_c"/>
    <property type="match status" value="1"/>
</dbReference>
<dbReference type="SUPFAM" id="SSF55874">
    <property type="entry name" value="ATPase domain of HSP90 chaperone/DNA topoisomerase II/histidine kinase"/>
    <property type="match status" value="1"/>
</dbReference>
<keyword evidence="8" id="KW-0902">Two-component regulatory system</keyword>
<evidence type="ECO:0000256" key="9">
    <source>
        <dbReference type="PROSITE-ProRule" id="PRU00169"/>
    </source>
</evidence>
<dbReference type="EC" id="2.7.13.3" evidence="2"/>
<dbReference type="CDD" id="cd00130">
    <property type="entry name" value="PAS"/>
    <property type="match status" value="1"/>
</dbReference>
<evidence type="ECO:0000313" key="13">
    <source>
        <dbReference type="EMBL" id="GAA4334091.1"/>
    </source>
</evidence>
<evidence type="ECO:0000256" key="3">
    <source>
        <dbReference type="ARBA" id="ARBA00022553"/>
    </source>
</evidence>
<dbReference type="InterPro" id="IPR036890">
    <property type="entry name" value="HATPase_C_sf"/>
</dbReference>
<dbReference type="SMART" id="SM00387">
    <property type="entry name" value="HATPase_c"/>
    <property type="match status" value="1"/>
</dbReference>
<dbReference type="InterPro" id="IPR000014">
    <property type="entry name" value="PAS"/>
</dbReference>
<dbReference type="InterPro" id="IPR011006">
    <property type="entry name" value="CheY-like_superfamily"/>
</dbReference>
<dbReference type="Gene3D" id="3.40.50.2300">
    <property type="match status" value="1"/>
</dbReference>
<gene>
    <name evidence="13" type="ORF">GCM10023184_27850</name>
</gene>
<dbReference type="RefSeq" id="WP_345256368.1">
    <property type="nucleotide sequence ID" value="NZ_BAABGY010000008.1"/>
</dbReference>
<evidence type="ECO:0000256" key="1">
    <source>
        <dbReference type="ARBA" id="ARBA00000085"/>
    </source>
</evidence>
<evidence type="ECO:0000256" key="8">
    <source>
        <dbReference type="ARBA" id="ARBA00023012"/>
    </source>
</evidence>
<keyword evidence="5" id="KW-0547">Nucleotide-binding</keyword>
<dbReference type="EMBL" id="BAABGY010000008">
    <property type="protein sequence ID" value="GAA4334091.1"/>
    <property type="molecule type" value="Genomic_DNA"/>
</dbReference>
<evidence type="ECO:0000259" key="10">
    <source>
        <dbReference type="PROSITE" id="PS50109"/>
    </source>
</evidence>
<dbReference type="Pfam" id="PF00072">
    <property type="entry name" value="Response_reg"/>
    <property type="match status" value="1"/>
</dbReference>
<feature type="domain" description="Response regulatory" evidence="11">
    <location>
        <begin position="10"/>
        <end position="127"/>
    </location>
</feature>
<dbReference type="Proteomes" id="UP001501725">
    <property type="component" value="Unassembled WGS sequence"/>
</dbReference>
<dbReference type="SUPFAM" id="SSF52172">
    <property type="entry name" value="CheY-like"/>
    <property type="match status" value="1"/>
</dbReference>
<evidence type="ECO:0000256" key="5">
    <source>
        <dbReference type="ARBA" id="ARBA00022741"/>
    </source>
</evidence>
<comment type="catalytic activity">
    <reaction evidence="1">
        <text>ATP + protein L-histidine = ADP + protein N-phospho-L-histidine.</text>
        <dbReference type="EC" id="2.7.13.3"/>
    </reaction>
</comment>
<dbReference type="SMART" id="SM00388">
    <property type="entry name" value="HisKA"/>
    <property type="match status" value="1"/>
</dbReference>
<feature type="domain" description="Histidine kinase" evidence="10">
    <location>
        <begin position="276"/>
        <end position="484"/>
    </location>
</feature>
<dbReference type="Gene3D" id="1.10.287.130">
    <property type="match status" value="1"/>
</dbReference>
<dbReference type="PROSITE" id="PS50110">
    <property type="entry name" value="RESPONSE_REGULATORY"/>
    <property type="match status" value="1"/>
</dbReference>
<dbReference type="PANTHER" id="PTHR43065:SF46">
    <property type="entry name" value="C4-DICARBOXYLATE TRANSPORT SENSOR PROTEIN DCTB"/>
    <property type="match status" value="1"/>
</dbReference>
<dbReference type="Pfam" id="PF08448">
    <property type="entry name" value="PAS_4"/>
    <property type="match status" value="1"/>
</dbReference>
<dbReference type="InterPro" id="IPR001789">
    <property type="entry name" value="Sig_transdc_resp-reg_receiver"/>
</dbReference>
<evidence type="ECO:0000256" key="4">
    <source>
        <dbReference type="ARBA" id="ARBA00022679"/>
    </source>
</evidence>
<dbReference type="NCBIfam" id="TIGR00229">
    <property type="entry name" value="sensory_box"/>
    <property type="match status" value="1"/>
</dbReference>
<protein>
    <recommendedName>
        <fullName evidence="2">histidine kinase</fullName>
        <ecNumber evidence="2">2.7.13.3</ecNumber>
    </recommendedName>
</protein>
<sequence>MPHFEKPTIRILIIDDDEDDYFITSEYLRQIEEYQLVINWAYKFTDAIEHVKQRKFDLYFVDYRLGAKTGLDFLKEAIRLGCEEPIVLLTGKGNKEIDIEAMQVGATDYLVKTDLNADKLERCIRYALERTSYLKALRANERKYRSIFELSKDAVFIADDALYFKDVNAATSELLGFGPEELQQRSVYDLIADEEDKMRLRRVLDEEGEVNDLELEMTTHSGERRIFIFTLTAPVDPAEASGYYQGLMHDITNLRRAEKANLMVEKLGATGRLVRTLAHEVRNPLNNINMSVEQLVGDQLSDEASLFLDIIQRNSKRIGDLITELLDTSRPTDLVFERSTLQSVMDESIQEALDRITLQHISLKVRYAEEACYFNANKEKLKIAFLNIIINAVEAMPNDGSGALEIVVASDDDGRHVATIRDNGCGISEENISRLFEPYYTSKRNGMGLGLAATLNILQAHKAQIDVTSVVGTGTTFVISFPAA</sequence>
<dbReference type="PROSITE" id="PS50109">
    <property type="entry name" value="HIS_KIN"/>
    <property type="match status" value="1"/>
</dbReference>
<proteinExistence type="predicted"/>
<dbReference type="PANTHER" id="PTHR43065">
    <property type="entry name" value="SENSOR HISTIDINE KINASE"/>
    <property type="match status" value="1"/>
</dbReference>
<dbReference type="Gene3D" id="3.30.565.10">
    <property type="entry name" value="Histidine kinase-like ATPase, C-terminal domain"/>
    <property type="match status" value="1"/>
</dbReference>
<dbReference type="InterPro" id="IPR005467">
    <property type="entry name" value="His_kinase_dom"/>
</dbReference>
<dbReference type="InterPro" id="IPR036097">
    <property type="entry name" value="HisK_dim/P_sf"/>
</dbReference>
<dbReference type="InterPro" id="IPR013656">
    <property type="entry name" value="PAS_4"/>
</dbReference>
<comment type="caution">
    <text evidence="13">The sequence shown here is derived from an EMBL/GenBank/DDBJ whole genome shotgun (WGS) entry which is preliminary data.</text>
</comment>
<dbReference type="CDD" id="cd00156">
    <property type="entry name" value="REC"/>
    <property type="match status" value="1"/>
</dbReference>
<evidence type="ECO:0000256" key="7">
    <source>
        <dbReference type="ARBA" id="ARBA00022840"/>
    </source>
</evidence>
<keyword evidence="4" id="KW-0808">Transferase</keyword>
<dbReference type="SUPFAM" id="SSF47384">
    <property type="entry name" value="Homodimeric domain of signal transducing histidine kinase"/>
    <property type="match status" value="1"/>
</dbReference>
<reference evidence="14" key="1">
    <citation type="journal article" date="2019" name="Int. J. Syst. Evol. Microbiol.">
        <title>The Global Catalogue of Microorganisms (GCM) 10K type strain sequencing project: providing services to taxonomists for standard genome sequencing and annotation.</title>
        <authorList>
            <consortium name="The Broad Institute Genomics Platform"/>
            <consortium name="The Broad Institute Genome Sequencing Center for Infectious Disease"/>
            <person name="Wu L."/>
            <person name="Ma J."/>
        </authorList>
    </citation>
    <scope>NUCLEOTIDE SEQUENCE [LARGE SCALE GENOMIC DNA]</scope>
    <source>
        <strain evidence="14">JCM 17919</strain>
    </source>
</reference>
<dbReference type="PRINTS" id="PR00344">
    <property type="entry name" value="BCTRLSENSOR"/>
</dbReference>